<dbReference type="InterPro" id="IPR003593">
    <property type="entry name" value="AAA+_ATPase"/>
</dbReference>
<evidence type="ECO:0000256" key="8">
    <source>
        <dbReference type="ARBA" id="ARBA00022840"/>
    </source>
</evidence>
<dbReference type="GO" id="GO:0005743">
    <property type="term" value="C:mitochondrial inner membrane"/>
    <property type="evidence" value="ECO:0007669"/>
    <property type="project" value="TreeGrafter"/>
</dbReference>
<dbReference type="EC" id="7.6.2.2" evidence="3"/>
<dbReference type="InterPro" id="IPR017871">
    <property type="entry name" value="ABC_transporter-like_CS"/>
</dbReference>
<dbReference type="VEuPathDB" id="VectorBase:PPAPM1_006736"/>
<dbReference type="EMBL" id="AJVK01010522">
    <property type="status" value="NOT_ANNOTATED_CDS"/>
    <property type="molecule type" value="Genomic_DNA"/>
</dbReference>
<evidence type="ECO:0000256" key="1">
    <source>
        <dbReference type="ARBA" id="ARBA00004141"/>
    </source>
</evidence>
<dbReference type="VEuPathDB" id="VectorBase:PPAI001462"/>
<dbReference type="GO" id="GO:0005524">
    <property type="term" value="F:ATP binding"/>
    <property type="evidence" value="ECO:0007669"/>
    <property type="project" value="UniProtKB-KW"/>
</dbReference>
<dbReference type="InterPro" id="IPR039421">
    <property type="entry name" value="Type_1_exporter"/>
</dbReference>
<evidence type="ECO:0000256" key="6">
    <source>
        <dbReference type="ARBA" id="ARBA00022737"/>
    </source>
</evidence>
<evidence type="ECO:0000256" key="13">
    <source>
        <dbReference type="ARBA" id="ARBA00034018"/>
    </source>
</evidence>
<dbReference type="Gene3D" id="3.40.50.300">
    <property type="entry name" value="P-loop containing nucleotide triphosphate hydrolases"/>
    <property type="match status" value="1"/>
</dbReference>
<dbReference type="GO" id="GO:0008559">
    <property type="term" value="F:ABC-type xenobiotic transporter activity"/>
    <property type="evidence" value="ECO:0007669"/>
    <property type="project" value="UniProtKB-EC"/>
</dbReference>
<dbReference type="PANTHER" id="PTHR43394:SF27">
    <property type="entry name" value="ATP-DEPENDENT TRANSLOCASE ABCB1-LIKE"/>
    <property type="match status" value="1"/>
</dbReference>
<dbReference type="PROSITE" id="PS50929">
    <property type="entry name" value="ABC_TM1F"/>
    <property type="match status" value="1"/>
</dbReference>
<dbReference type="PANTHER" id="PTHR43394">
    <property type="entry name" value="ATP-DEPENDENT PERMEASE MDL1, MITOCHONDRIAL"/>
    <property type="match status" value="1"/>
</dbReference>
<dbReference type="GO" id="GO:0097254">
    <property type="term" value="P:renal tubular secretion"/>
    <property type="evidence" value="ECO:0007669"/>
    <property type="project" value="UniProtKB-ARBA"/>
</dbReference>
<dbReference type="Pfam" id="PF00005">
    <property type="entry name" value="ABC_tran"/>
    <property type="match status" value="1"/>
</dbReference>
<sequence>MDSIDDDEEVIDIMTDESDLDEKYQSVSMWKVMKWNKQEWPYIVVGSIASVIMGAAMPLFALIFGESINIKKNFFMGLGFGLLWFFIYASYALAFWYGVGLVLEYIDYEPEDQVYDAGIMFIVFFSVMMAGMNIGMSSPYIESFTLAMGTGAKVYSIIDRESLINAWANIGERPKSVEGNLSFQNVHFNYPNRKTVKVLKGINLTIKRGETVALVGPSGCGKSTTIQLIQRFYDPLEGAVILDGRDIKDLDVAWLRSQIGVVGQEPVLFGTTIYENIRYGYEGATKEQIEAAAKAANAHNFIKTLPEGYNTLVGERGAQMSGGQKQRIAIARALVRNPDILLLDEATSALDTQSEAKAFYNQKCR</sequence>
<evidence type="ECO:0000313" key="14">
    <source>
        <dbReference type="EnsemblMetazoa" id="PPAI001462-PA"/>
    </source>
</evidence>
<dbReference type="InterPro" id="IPR011527">
    <property type="entry name" value="ABC1_TM_dom"/>
</dbReference>
<dbReference type="GO" id="GO:0015421">
    <property type="term" value="F:ABC-type oligopeptide transporter activity"/>
    <property type="evidence" value="ECO:0007669"/>
    <property type="project" value="TreeGrafter"/>
</dbReference>
<dbReference type="SMART" id="SM00382">
    <property type="entry name" value="AAA"/>
    <property type="match status" value="1"/>
</dbReference>
<dbReference type="InterPro" id="IPR027417">
    <property type="entry name" value="P-loop_NTPase"/>
</dbReference>
<dbReference type="Gene3D" id="1.20.1560.10">
    <property type="entry name" value="ABC transporter type 1, transmembrane domain"/>
    <property type="match status" value="2"/>
</dbReference>
<keyword evidence="11" id="KW-0472">Membrane</keyword>
<dbReference type="SUPFAM" id="SSF90123">
    <property type="entry name" value="ABC transporter transmembrane region"/>
    <property type="match status" value="1"/>
</dbReference>
<dbReference type="GO" id="GO:0090374">
    <property type="term" value="P:oligopeptide export from mitochondrion"/>
    <property type="evidence" value="ECO:0007669"/>
    <property type="project" value="TreeGrafter"/>
</dbReference>
<dbReference type="EnsemblMetazoa" id="PPAI001462-RA">
    <property type="protein sequence ID" value="PPAI001462-PA"/>
    <property type="gene ID" value="PPAI001462"/>
</dbReference>
<dbReference type="GO" id="GO:0016887">
    <property type="term" value="F:ATP hydrolysis activity"/>
    <property type="evidence" value="ECO:0007669"/>
    <property type="project" value="InterPro"/>
</dbReference>
<organism evidence="14 15">
    <name type="scientific">Phlebotomus papatasi</name>
    <name type="common">Sandfly</name>
    <dbReference type="NCBI Taxonomy" id="29031"/>
    <lineage>
        <taxon>Eukaryota</taxon>
        <taxon>Metazoa</taxon>
        <taxon>Ecdysozoa</taxon>
        <taxon>Arthropoda</taxon>
        <taxon>Hexapoda</taxon>
        <taxon>Insecta</taxon>
        <taxon>Pterygota</taxon>
        <taxon>Neoptera</taxon>
        <taxon>Endopterygota</taxon>
        <taxon>Diptera</taxon>
        <taxon>Nematocera</taxon>
        <taxon>Psychodoidea</taxon>
        <taxon>Psychodidae</taxon>
        <taxon>Phlebotomus</taxon>
        <taxon>Phlebotomus</taxon>
    </lineage>
</organism>
<evidence type="ECO:0000313" key="15">
    <source>
        <dbReference type="Proteomes" id="UP000092462"/>
    </source>
</evidence>
<dbReference type="PROSITE" id="PS00211">
    <property type="entry name" value="ABC_TRANSPORTER_1"/>
    <property type="match status" value="1"/>
</dbReference>
<keyword evidence="7" id="KW-0547">Nucleotide-binding</keyword>
<dbReference type="PROSITE" id="PS50893">
    <property type="entry name" value="ABC_TRANSPORTER_2"/>
    <property type="match status" value="1"/>
</dbReference>
<dbReference type="FunFam" id="3.40.50.300:FF:000479">
    <property type="entry name" value="Multidrug resistance protein 1A"/>
    <property type="match status" value="1"/>
</dbReference>
<dbReference type="Proteomes" id="UP000092462">
    <property type="component" value="Unassembled WGS sequence"/>
</dbReference>
<comment type="similarity">
    <text evidence="2">Belongs to the ABC transporter superfamily. ABCB family. Multidrug resistance exporter (TC 3.A.1.201) subfamily.</text>
</comment>
<keyword evidence="5" id="KW-0812">Transmembrane</keyword>
<reference evidence="14" key="1">
    <citation type="submission" date="2022-08" db="UniProtKB">
        <authorList>
            <consortium name="EnsemblMetazoa"/>
        </authorList>
    </citation>
    <scope>IDENTIFICATION</scope>
    <source>
        <strain evidence="14">Israel</strain>
    </source>
</reference>
<protein>
    <recommendedName>
        <fullName evidence="3">ABC-type xenobiotic transporter</fullName>
        <ecNumber evidence="3">7.6.2.2</ecNumber>
    </recommendedName>
</protein>
<dbReference type="AlphaFoldDB" id="A0A1B0D289"/>
<proteinExistence type="inferred from homology"/>
<dbReference type="GO" id="GO:0017085">
    <property type="term" value="P:response to insecticide"/>
    <property type="evidence" value="ECO:0007669"/>
    <property type="project" value="UniProtKB-ARBA"/>
</dbReference>
<dbReference type="InterPro" id="IPR003439">
    <property type="entry name" value="ABC_transporter-like_ATP-bd"/>
</dbReference>
<name>A0A1B0D289_PHLPP</name>
<evidence type="ECO:0000256" key="10">
    <source>
        <dbReference type="ARBA" id="ARBA00022989"/>
    </source>
</evidence>
<comment type="subcellular location">
    <subcellularLocation>
        <location evidence="1">Membrane</location>
        <topology evidence="1">Multi-pass membrane protein</topology>
    </subcellularLocation>
</comment>
<evidence type="ECO:0000256" key="11">
    <source>
        <dbReference type="ARBA" id="ARBA00023136"/>
    </source>
</evidence>
<evidence type="ECO:0000256" key="7">
    <source>
        <dbReference type="ARBA" id="ARBA00022741"/>
    </source>
</evidence>
<keyword evidence="12" id="KW-0325">Glycoprotein</keyword>
<keyword evidence="9" id="KW-1278">Translocase</keyword>
<keyword evidence="8" id="KW-0067">ATP-binding</keyword>
<keyword evidence="6" id="KW-0677">Repeat</keyword>
<comment type="catalytic activity">
    <reaction evidence="13">
        <text>ATP + H2O + xenobioticSide 1 = ADP + phosphate + xenobioticSide 2.</text>
        <dbReference type="EC" id="7.6.2.2"/>
    </reaction>
</comment>
<evidence type="ECO:0000256" key="9">
    <source>
        <dbReference type="ARBA" id="ARBA00022967"/>
    </source>
</evidence>
<evidence type="ECO:0000256" key="4">
    <source>
        <dbReference type="ARBA" id="ARBA00022448"/>
    </source>
</evidence>
<evidence type="ECO:0000256" key="12">
    <source>
        <dbReference type="ARBA" id="ARBA00023180"/>
    </source>
</evidence>
<evidence type="ECO:0000256" key="5">
    <source>
        <dbReference type="ARBA" id="ARBA00022692"/>
    </source>
</evidence>
<dbReference type="SUPFAM" id="SSF52540">
    <property type="entry name" value="P-loop containing nucleoside triphosphate hydrolases"/>
    <property type="match status" value="1"/>
</dbReference>
<evidence type="ECO:0000256" key="3">
    <source>
        <dbReference type="ARBA" id="ARBA00012191"/>
    </source>
</evidence>
<accession>A0A1B0D289</accession>
<dbReference type="InterPro" id="IPR036640">
    <property type="entry name" value="ABC1_TM_sf"/>
</dbReference>
<evidence type="ECO:0000256" key="2">
    <source>
        <dbReference type="ARBA" id="ARBA00007577"/>
    </source>
</evidence>
<keyword evidence="15" id="KW-1185">Reference proteome</keyword>
<keyword evidence="4" id="KW-0813">Transport</keyword>
<keyword evidence="10" id="KW-1133">Transmembrane helix</keyword>